<dbReference type="Pfam" id="PF04734">
    <property type="entry name" value="Ceramidase_alk"/>
    <property type="match status" value="1"/>
</dbReference>
<dbReference type="InterPro" id="IPR031329">
    <property type="entry name" value="NEUT/ALK_ceramidase_N"/>
</dbReference>
<evidence type="ECO:0000313" key="5">
    <source>
        <dbReference type="EMBL" id="KRT80515.1"/>
    </source>
</evidence>
<evidence type="ECO:0000256" key="1">
    <source>
        <dbReference type="ARBA" id="ARBA00019235"/>
    </source>
</evidence>
<reference evidence="5 6" key="1">
    <citation type="submission" date="2015-09" db="EMBL/GenBank/DDBJ databases">
        <title>Draft genome of the scarab beetle Oryctes borbonicus.</title>
        <authorList>
            <person name="Meyer J.M."/>
            <person name="Markov G.V."/>
            <person name="Baskaran P."/>
            <person name="Herrmann M."/>
            <person name="Sommer R.J."/>
            <person name="Roedelsperger C."/>
        </authorList>
    </citation>
    <scope>NUCLEOTIDE SEQUENCE [LARGE SCALE GENOMIC DNA]</scope>
    <source>
        <strain evidence="5">OB123</strain>
        <tissue evidence="5">Whole animal</tissue>
    </source>
</reference>
<accession>A0A0T6AZ97</accession>
<dbReference type="InterPro" id="IPR006823">
    <property type="entry name" value="Ceramidase_alk"/>
</dbReference>
<dbReference type="PANTHER" id="PTHR12670:SF1">
    <property type="entry name" value="NEUTRAL CERAMIDASE"/>
    <property type="match status" value="1"/>
</dbReference>
<dbReference type="GO" id="GO:0046872">
    <property type="term" value="F:metal ion binding"/>
    <property type="evidence" value="ECO:0007669"/>
    <property type="project" value="UniProtKB-KW"/>
</dbReference>
<dbReference type="EMBL" id="LJIG01022453">
    <property type="protein sequence ID" value="KRT80515.1"/>
    <property type="molecule type" value="Genomic_DNA"/>
</dbReference>
<evidence type="ECO:0000259" key="4">
    <source>
        <dbReference type="Pfam" id="PF04734"/>
    </source>
</evidence>
<feature type="active site" description="Nucleophile" evidence="2">
    <location>
        <position position="153"/>
    </location>
</feature>
<evidence type="ECO:0000256" key="2">
    <source>
        <dbReference type="PIRSR" id="PIRSR606823-1"/>
    </source>
</evidence>
<protein>
    <recommendedName>
        <fullName evidence="1">Neutral ceramidase</fullName>
    </recommendedName>
</protein>
<feature type="binding site" evidence="3">
    <location>
        <position position="102"/>
    </location>
    <ligand>
        <name>Zn(2+)</name>
        <dbReference type="ChEBI" id="CHEBI:29105"/>
    </ligand>
</feature>
<feature type="non-terminal residue" evidence="5">
    <location>
        <position position="224"/>
    </location>
</feature>
<comment type="cofactor">
    <cofactor evidence="3">
        <name>Zn(2+)</name>
        <dbReference type="ChEBI" id="CHEBI:29105"/>
    </cofactor>
    <text evidence="3">Binds 1 zinc ion per subunit.</text>
</comment>
<dbReference type="OrthoDB" id="191371at2759"/>
<dbReference type="GO" id="GO:0046512">
    <property type="term" value="P:sphingosine biosynthetic process"/>
    <property type="evidence" value="ECO:0007669"/>
    <property type="project" value="TreeGrafter"/>
</dbReference>
<dbReference type="GO" id="GO:0016020">
    <property type="term" value="C:membrane"/>
    <property type="evidence" value="ECO:0007669"/>
    <property type="project" value="GOC"/>
</dbReference>
<proteinExistence type="predicted"/>
<dbReference type="PANTHER" id="PTHR12670">
    <property type="entry name" value="CERAMIDASE"/>
    <property type="match status" value="1"/>
</dbReference>
<dbReference type="Proteomes" id="UP000051574">
    <property type="component" value="Unassembled WGS sequence"/>
</dbReference>
<dbReference type="GO" id="GO:0017040">
    <property type="term" value="F:N-acylsphingosine amidohydrolase activity"/>
    <property type="evidence" value="ECO:0007669"/>
    <property type="project" value="InterPro"/>
</dbReference>
<sequence length="224" mass="24412">MEHLLFDITVLGHVEQTFEALVEGITKAITNAHESIQSGRIYLNSGLLRNTNINRSPASYLLNPESERKQYDYNVDKQMLQLKFVSADNNDIIGLIHWFPVHPVSMNNSNGYITSDNVGYASILMEQFLNNGAFPGEGNIVSAFASTNLGDVSPNTRGPICINTGLACDEVTSTCNGQARYCIASGPGEDMFESTKIIADNMYSKALELLNDGNAVKVTGAIKI</sequence>
<evidence type="ECO:0000256" key="3">
    <source>
        <dbReference type="PIRSR" id="PIRSR606823-2"/>
    </source>
</evidence>
<dbReference type="GO" id="GO:0042759">
    <property type="term" value="P:long-chain fatty acid biosynthetic process"/>
    <property type="evidence" value="ECO:0007669"/>
    <property type="project" value="TreeGrafter"/>
</dbReference>
<dbReference type="GO" id="GO:0005576">
    <property type="term" value="C:extracellular region"/>
    <property type="evidence" value="ECO:0007669"/>
    <property type="project" value="TreeGrafter"/>
</dbReference>
<dbReference type="AlphaFoldDB" id="A0A0T6AZ97"/>
<dbReference type="GO" id="GO:0046514">
    <property type="term" value="P:ceramide catabolic process"/>
    <property type="evidence" value="ECO:0007669"/>
    <property type="project" value="InterPro"/>
</dbReference>
<comment type="caution">
    <text evidence="5">The sequence shown here is derived from an EMBL/GenBank/DDBJ whole genome shotgun (WGS) entry which is preliminary data.</text>
</comment>
<keyword evidence="3" id="KW-0862">Zinc</keyword>
<organism evidence="5 6">
    <name type="scientific">Oryctes borbonicus</name>
    <dbReference type="NCBI Taxonomy" id="1629725"/>
    <lineage>
        <taxon>Eukaryota</taxon>
        <taxon>Metazoa</taxon>
        <taxon>Ecdysozoa</taxon>
        <taxon>Arthropoda</taxon>
        <taxon>Hexapoda</taxon>
        <taxon>Insecta</taxon>
        <taxon>Pterygota</taxon>
        <taxon>Neoptera</taxon>
        <taxon>Endopterygota</taxon>
        <taxon>Coleoptera</taxon>
        <taxon>Polyphaga</taxon>
        <taxon>Scarabaeiformia</taxon>
        <taxon>Scarabaeidae</taxon>
        <taxon>Dynastinae</taxon>
        <taxon>Oryctes</taxon>
    </lineage>
</organism>
<evidence type="ECO:0000313" key="6">
    <source>
        <dbReference type="Proteomes" id="UP000051574"/>
    </source>
</evidence>
<keyword evidence="3" id="KW-0479">Metal-binding</keyword>
<keyword evidence="6" id="KW-1185">Reference proteome</keyword>
<name>A0A0T6AZ97_9SCAR</name>
<feature type="domain" description="Neutral/alkaline non-lysosomal ceramidase N-terminal" evidence="4">
    <location>
        <begin position="2"/>
        <end position="223"/>
    </location>
</feature>
<gene>
    <name evidence="5" type="ORF">AMK59_8777</name>
</gene>